<dbReference type="AlphaFoldDB" id="A0A2P2PMX2"/>
<reference evidence="1" key="1">
    <citation type="submission" date="2018-02" db="EMBL/GenBank/DDBJ databases">
        <title>Rhizophora mucronata_Transcriptome.</title>
        <authorList>
            <person name="Meera S.P."/>
            <person name="Sreeshan A."/>
            <person name="Augustine A."/>
        </authorList>
    </citation>
    <scope>NUCLEOTIDE SEQUENCE</scope>
    <source>
        <tissue evidence="1">Leaf</tissue>
    </source>
</reference>
<name>A0A2P2PMX2_RHIMU</name>
<dbReference type="EMBL" id="GGEC01075636">
    <property type="protein sequence ID" value="MBX56120.1"/>
    <property type="molecule type" value="Transcribed_RNA"/>
</dbReference>
<sequence>MRCDSGLEGPFQMYIITPFCCQGIAAIHVSSLVGFHFCLDMPVLFAKISLWFYCRGTIISELSFEYCTLSNIGRSSLCNLLNNFASIFWCCKEQFPYQLQDSPGRQSSKLKLCCLAR</sequence>
<evidence type="ECO:0000313" key="1">
    <source>
        <dbReference type="EMBL" id="MBX56120.1"/>
    </source>
</evidence>
<proteinExistence type="predicted"/>
<accession>A0A2P2PMX2</accession>
<organism evidence="1">
    <name type="scientific">Rhizophora mucronata</name>
    <name type="common">Asiatic mangrove</name>
    <dbReference type="NCBI Taxonomy" id="61149"/>
    <lineage>
        <taxon>Eukaryota</taxon>
        <taxon>Viridiplantae</taxon>
        <taxon>Streptophyta</taxon>
        <taxon>Embryophyta</taxon>
        <taxon>Tracheophyta</taxon>
        <taxon>Spermatophyta</taxon>
        <taxon>Magnoliopsida</taxon>
        <taxon>eudicotyledons</taxon>
        <taxon>Gunneridae</taxon>
        <taxon>Pentapetalae</taxon>
        <taxon>rosids</taxon>
        <taxon>fabids</taxon>
        <taxon>Malpighiales</taxon>
        <taxon>Rhizophoraceae</taxon>
        <taxon>Rhizophora</taxon>
    </lineage>
</organism>
<protein>
    <submittedName>
        <fullName evidence="1">Uncharacterized protein</fullName>
    </submittedName>
</protein>